<comment type="similarity">
    <text evidence="7">In the N-terminal section; belongs to the binding-protein-dependent transport system permease family.</text>
</comment>
<evidence type="ECO:0000256" key="3">
    <source>
        <dbReference type="ARBA" id="ARBA00022692"/>
    </source>
</evidence>
<feature type="transmembrane region" description="Helical" evidence="8">
    <location>
        <begin position="47"/>
        <end position="71"/>
    </location>
</feature>
<dbReference type="Pfam" id="PF04069">
    <property type="entry name" value="OpuAC"/>
    <property type="match status" value="1"/>
</dbReference>
<dbReference type="EMBL" id="JAIRAU010000001">
    <property type="protein sequence ID" value="MBZ5708368.1"/>
    <property type="molecule type" value="Genomic_DNA"/>
</dbReference>
<gene>
    <name evidence="10" type="ORF">K7C98_03805</name>
</gene>
<feature type="transmembrane region" description="Helical" evidence="8">
    <location>
        <begin position="12"/>
        <end position="35"/>
    </location>
</feature>
<accession>A0ABS7TJG6</accession>
<dbReference type="InterPro" id="IPR035906">
    <property type="entry name" value="MetI-like_sf"/>
</dbReference>
<dbReference type="Gene3D" id="3.40.190.120">
    <property type="entry name" value="Osmoprotection protein (prox), domain 2"/>
    <property type="match status" value="1"/>
</dbReference>
<keyword evidence="4 8" id="KW-1133">Transmembrane helix</keyword>
<evidence type="ECO:0000256" key="4">
    <source>
        <dbReference type="ARBA" id="ARBA00022989"/>
    </source>
</evidence>
<feature type="transmembrane region" description="Helical" evidence="8">
    <location>
        <begin position="77"/>
        <end position="96"/>
    </location>
</feature>
<evidence type="ECO:0000256" key="2">
    <source>
        <dbReference type="ARBA" id="ARBA00022448"/>
    </source>
</evidence>
<dbReference type="InterPro" id="IPR007210">
    <property type="entry name" value="ABC_Gly_betaine_transp_sub-bd"/>
</dbReference>
<dbReference type="SUPFAM" id="SSF53850">
    <property type="entry name" value="Periplasmic binding protein-like II"/>
    <property type="match status" value="1"/>
</dbReference>
<reference evidence="10" key="1">
    <citation type="submission" date="2021-08" db="EMBL/GenBank/DDBJ databases">
        <authorList>
            <person name="Stevens D.C."/>
        </authorList>
    </citation>
    <scope>NUCLEOTIDE SEQUENCE</scope>
    <source>
        <strain evidence="10">DSM 53165</strain>
    </source>
</reference>
<evidence type="ECO:0000256" key="7">
    <source>
        <dbReference type="ARBA" id="ARBA00035652"/>
    </source>
</evidence>
<evidence type="ECO:0000256" key="1">
    <source>
        <dbReference type="ARBA" id="ARBA00004651"/>
    </source>
</evidence>
<dbReference type="Gene3D" id="3.40.190.10">
    <property type="entry name" value="Periplasmic binding protein-like II"/>
    <property type="match status" value="1"/>
</dbReference>
<dbReference type="InterPro" id="IPR000515">
    <property type="entry name" value="MetI-like"/>
</dbReference>
<dbReference type="Gene3D" id="1.10.3720.10">
    <property type="entry name" value="MetI-like"/>
    <property type="match status" value="1"/>
</dbReference>
<dbReference type="Pfam" id="PF00528">
    <property type="entry name" value="BPD_transp_1"/>
    <property type="match status" value="1"/>
</dbReference>
<dbReference type="Proteomes" id="UP001139031">
    <property type="component" value="Unassembled WGS sequence"/>
</dbReference>
<dbReference type="CDD" id="cd06261">
    <property type="entry name" value="TM_PBP2"/>
    <property type="match status" value="1"/>
</dbReference>
<dbReference type="InterPro" id="IPR051204">
    <property type="entry name" value="ABC_transp_perm/SBD"/>
</dbReference>
<feature type="domain" description="ABC transmembrane type-1" evidence="9">
    <location>
        <begin position="12"/>
        <end position="202"/>
    </location>
</feature>
<dbReference type="PANTHER" id="PTHR30177:SF4">
    <property type="entry name" value="OSMOPROTECTANT IMPORT PERMEASE PROTEIN OSMW"/>
    <property type="match status" value="1"/>
</dbReference>
<evidence type="ECO:0000256" key="5">
    <source>
        <dbReference type="ARBA" id="ARBA00023136"/>
    </source>
</evidence>
<feature type="transmembrane region" description="Helical" evidence="8">
    <location>
        <begin position="176"/>
        <end position="199"/>
    </location>
</feature>
<evidence type="ECO:0000256" key="8">
    <source>
        <dbReference type="RuleBase" id="RU363032"/>
    </source>
</evidence>
<comment type="subcellular location">
    <subcellularLocation>
        <location evidence="1 8">Cell membrane</location>
        <topology evidence="1 8">Multi-pass membrane protein</topology>
    </subcellularLocation>
</comment>
<dbReference type="RefSeq" id="WP_224190118.1">
    <property type="nucleotide sequence ID" value="NZ_JAIRAU010000001.1"/>
</dbReference>
<keyword evidence="5 8" id="KW-0472">Membrane</keyword>
<evidence type="ECO:0000313" key="10">
    <source>
        <dbReference type="EMBL" id="MBZ5708368.1"/>
    </source>
</evidence>
<evidence type="ECO:0000256" key="6">
    <source>
        <dbReference type="ARBA" id="ARBA00035642"/>
    </source>
</evidence>
<evidence type="ECO:0000313" key="11">
    <source>
        <dbReference type="Proteomes" id="UP001139031"/>
    </source>
</evidence>
<comment type="caution">
    <text evidence="10">The sequence shown here is derived from an EMBL/GenBank/DDBJ whole genome shotgun (WGS) entry which is preliminary data.</text>
</comment>
<keyword evidence="3 8" id="KW-0812">Transmembrane</keyword>
<comment type="similarity">
    <text evidence="6">In the C-terminal section; belongs to the OsmX family.</text>
</comment>
<keyword evidence="11" id="KW-1185">Reference proteome</keyword>
<comment type="similarity">
    <text evidence="8">Belongs to the binding-protein-dependent transport system permease family.</text>
</comment>
<dbReference type="PROSITE" id="PS50928">
    <property type="entry name" value="ABC_TM1"/>
    <property type="match status" value="1"/>
</dbReference>
<name>A0ABS7TJG6_9BACT</name>
<proteinExistence type="inferred from homology"/>
<protein>
    <submittedName>
        <fullName evidence="10">ABC transporter permease/substrate-binding protein</fullName>
    </submittedName>
</protein>
<feature type="transmembrane region" description="Helical" evidence="8">
    <location>
        <begin position="211"/>
        <end position="231"/>
    </location>
</feature>
<organism evidence="10 11">
    <name type="scientific">Nannocystis pusilla</name>
    <dbReference type="NCBI Taxonomy" id="889268"/>
    <lineage>
        <taxon>Bacteria</taxon>
        <taxon>Pseudomonadati</taxon>
        <taxon>Myxococcota</taxon>
        <taxon>Polyangia</taxon>
        <taxon>Nannocystales</taxon>
        <taxon>Nannocystaceae</taxon>
        <taxon>Nannocystis</taxon>
    </lineage>
</organism>
<dbReference type="SUPFAM" id="SSF161098">
    <property type="entry name" value="MetI-like"/>
    <property type="match status" value="1"/>
</dbReference>
<dbReference type="PANTHER" id="PTHR30177">
    <property type="entry name" value="GLYCINE BETAINE/L-PROLINE TRANSPORT SYSTEM PERMEASE PROTEIN PROW"/>
    <property type="match status" value="1"/>
</dbReference>
<keyword evidence="2 8" id="KW-0813">Transport</keyword>
<sequence>MNELLAALPTYLAAHLQLSLAALAGGVVVSVPLGVLATRRPRAGRPLLAVASALQTVPSLALLAFMVPALAAVGAPSIGWLPAVLGLFVYSLLPILHNTTVGLSTIDPAILEAADGVGMDARERLRRVELPLALPLIIAGIRTAAVWTVGTATLATPVGAKSLGYFIFGGLQTRNYAAILVGCAAAAALALLLDGLVHLLELGARRRRRGLVVAGLVGLVGLAIAASLPTLRQAARGGPRPLVVGAKPFTEQYVLSRIVAGVLERATGLPATTLDSLGSTVVFDGLRSGEIDAYVDYVGTLRAVILGRTDVPRDRAAATREVREALAREGIAVAAELGFENTYVVALPRAQAEALGLEQIGDLARHAPGWTVGGDYELFHRPEWQAVVATYGLRFASERSMDPSLLFEATRSGEVQVILGYSTDGRLDAYELVPLVDDRAALPPYDALVLAGPRLVHEYPAALQALQALAGRIDAAQMRRLNAAVDRDGLAPAAVAAGFLRELDARP</sequence>
<evidence type="ECO:0000259" key="9">
    <source>
        <dbReference type="PROSITE" id="PS50928"/>
    </source>
</evidence>
<feature type="transmembrane region" description="Helical" evidence="8">
    <location>
        <begin position="132"/>
        <end position="156"/>
    </location>
</feature>